<evidence type="ECO:0000256" key="5">
    <source>
        <dbReference type="ARBA" id="ARBA00023274"/>
    </source>
</evidence>
<feature type="domain" description="Large ribosomal subunit protein uL11 C-terminal" evidence="8">
    <location>
        <begin position="73"/>
        <end position="140"/>
    </location>
</feature>
<comment type="subunit">
    <text evidence="6">Part of the ribosomal stalk of the 50S ribosomal subunit. Interacts with L10 and the large rRNA to form the base of the stalk. L10 forms an elongated spine to which L12 dimers bind in a sequential fashion forming a multimeric L10(L12)X complex.</text>
</comment>
<dbReference type="Gene3D" id="1.10.10.250">
    <property type="entry name" value="Ribosomal protein L11, C-terminal domain"/>
    <property type="match status" value="1"/>
</dbReference>
<dbReference type="GO" id="GO:0006412">
    <property type="term" value="P:translation"/>
    <property type="evidence" value="ECO:0007669"/>
    <property type="project" value="UniProtKB-UniRule"/>
</dbReference>
<evidence type="ECO:0000259" key="9">
    <source>
        <dbReference type="Pfam" id="PF03946"/>
    </source>
</evidence>
<dbReference type="GO" id="GO:0003735">
    <property type="term" value="F:structural constituent of ribosome"/>
    <property type="evidence" value="ECO:0007669"/>
    <property type="project" value="InterPro"/>
</dbReference>
<evidence type="ECO:0000256" key="4">
    <source>
        <dbReference type="ARBA" id="ARBA00022980"/>
    </source>
</evidence>
<gene>
    <name evidence="6" type="primary">rpl11</name>
    <name evidence="10" type="ORF">SSOP1_0324</name>
</gene>
<dbReference type="PANTHER" id="PTHR11661">
    <property type="entry name" value="60S RIBOSOMAL PROTEIN L12"/>
    <property type="match status" value="1"/>
</dbReference>
<evidence type="ECO:0000256" key="2">
    <source>
        <dbReference type="ARBA" id="ARBA00022730"/>
    </source>
</evidence>
<dbReference type="Gene3D" id="3.30.1550.10">
    <property type="entry name" value="Ribosomal protein L11/L12, N-terminal domain"/>
    <property type="match status" value="1"/>
</dbReference>
<dbReference type="InterPro" id="IPR020784">
    <property type="entry name" value="Ribosomal_uL11_N"/>
</dbReference>
<comment type="function">
    <text evidence="6">Forms part of the ribosomal stalk which helps the ribosome interact with GTP-bound translation factors.</text>
</comment>
<dbReference type="InterPro" id="IPR036796">
    <property type="entry name" value="Ribosomal_uL11_N_sf"/>
</dbReference>
<protein>
    <recommendedName>
        <fullName evidence="6">Large ribosomal subunit protein uL11</fullName>
    </recommendedName>
</protein>
<comment type="similarity">
    <text evidence="1 6 7">Belongs to the universal ribosomal protein uL11 family.</text>
</comment>
<evidence type="ECO:0000256" key="3">
    <source>
        <dbReference type="ARBA" id="ARBA00022884"/>
    </source>
</evidence>
<accession>A0A157SYT3</accession>
<evidence type="ECO:0000256" key="7">
    <source>
        <dbReference type="RuleBase" id="RU003978"/>
    </source>
</evidence>
<keyword evidence="3 6" id="KW-0694">RNA-binding</keyword>
<proteinExistence type="inferred from homology"/>
<evidence type="ECO:0000313" key="11">
    <source>
        <dbReference type="Proteomes" id="UP000076770"/>
    </source>
</evidence>
<dbReference type="PANTHER" id="PTHR11661:SF1">
    <property type="entry name" value="LARGE RIBOSOMAL SUBUNIT PROTEIN UL11M"/>
    <property type="match status" value="1"/>
</dbReference>
<dbReference type="Proteomes" id="UP000076770">
    <property type="component" value="Chromosome i"/>
</dbReference>
<dbReference type="AlphaFoldDB" id="A0A157SYT3"/>
<keyword evidence="4 6" id="KW-0689">Ribosomal protein</keyword>
<dbReference type="NCBIfam" id="NF002232">
    <property type="entry name" value="PRK01143.1"/>
    <property type="match status" value="1"/>
</dbReference>
<dbReference type="InterPro" id="IPR020785">
    <property type="entry name" value="Ribosomal_uL11_CS"/>
</dbReference>
<dbReference type="HAMAP" id="MF_00736">
    <property type="entry name" value="Ribosomal_uL11"/>
    <property type="match status" value="1"/>
</dbReference>
<evidence type="ECO:0000259" key="8">
    <source>
        <dbReference type="Pfam" id="PF00298"/>
    </source>
</evidence>
<evidence type="ECO:0000256" key="1">
    <source>
        <dbReference type="ARBA" id="ARBA00010537"/>
    </source>
</evidence>
<dbReference type="EMBL" id="LT549890">
    <property type="protein sequence ID" value="SAI83878.1"/>
    <property type="molecule type" value="Genomic_DNA"/>
</dbReference>
<feature type="domain" description="Large ribosomal subunit protein uL11 N-terminal" evidence="9">
    <location>
        <begin position="9"/>
        <end position="66"/>
    </location>
</feature>
<dbReference type="FunFam" id="3.30.1550.10:FF:000007">
    <property type="entry name" value="50S ribosomal protein L11"/>
    <property type="match status" value="1"/>
</dbReference>
<dbReference type="Pfam" id="PF00298">
    <property type="entry name" value="Ribosomal_L11"/>
    <property type="match status" value="1"/>
</dbReference>
<dbReference type="InterPro" id="IPR000911">
    <property type="entry name" value="Ribosomal_uL11"/>
</dbReference>
<dbReference type="SUPFAM" id="SSF46906">
    <property type="entry name" value="Ribosomal protein L11, C-terminal domain"/>
    <property type="match status" value="1"/>
</dbReference>
<organism evidence="10 11">
    <name type="scientific">Saccharolobus solfataricus</name>
    <name type="common">Sulfolobus solfataricus</name>
    <dbReference type="NCBI Taxonomy" id="2287"/>
    <lineage>
        <taxon>Archaea</taxon>
        <taxon>Thermoproteota</taxon>
        <taxon>Thermoprotei</taxon>
        <taxon>Sulfolobales</taxon>
        <taxon>Sulfolobaceae</taxon>
        <taxon>Saccharolobus</taxon>
    </lineage>
</organism>
<evidence type="ECO:0000313" key="10">
    <source>
        <dbReference type="EMBL" id="SAI83878.1"/>
    </source>
</evidence>
<dbReference type="PATRIC" id="fig|2287.9.peg.332"/>
<dbReference type="InterPro" id="IPR020783">
    <property type="entry name" value="Ribosomal_uL11_C"/>
</dbReference>
<evidence type="ECO:0000256" key="6">
    <source>
        <dbReference type="HAMAP-Rule" id="MF_00736"/>
    </source>
</evidence>
<dbReference type="SMART" id="SM00649">
    <property type="entry name" value="RL11"/>
    <property type="match status" value="1"/>
</dbReference>
<sequence length="173" mass="18524">MNKVPIKTIKIMVEGGNVKPGPPLAPTLSQLGLNVGEVVKKLNEATSSFKGMSVPVTIEVDSSTKKYEIKVGIPTTTALLLKEAGASEPSGDPAHKKIGNLSLEQVIKIAIMKKPGLTTKSLKAALKSMLGTAKSIGLTVDNRDPKELVKEVEEGKYDDLLAKYENEWNGVKE</sequence>
<dbReference type="GO" id="GO:0070180">
    <property type="term" value="F:large ribosomal subunit rRNA binding"/>
    <property type="evidence" value="ECO:0007669"/>
    <property type="project" value="UniProtKB-UniRule"/>
</dbReference>
<dbReference type="InterPro" id="IPR036769">
    <property type="entry name" value="Ribosomal_uL11_C_sf"/>
</dbReference>
<keyword evidence="5 6" id="KW-0687">Ribonucleoprotein</keyword>
<dbReference type="PROSITE" id="PS00359">
    <property type="entry name" value="RIBOSOMAL_L11"/>
    <property type="match status" value="1"/>
</dbReference>
<reference evidence="11" key="1">
    <citation type="submission" date="2016-04" db="EMBL/GenBank/DDBJ databases">
        <authorList>
            <person name="Shah S.A."/>
            <person name="Garrett R.A."/>
        </authorList>
    </citation>
    <scope>NUCLEOTIDE SEQUENCE [LARGE SCALE GENOMIC DNA]</scope>
    <source>
        <strain evidence="11">ATCC 35091 / DSM 1616 / JCM 8930 / NBRC 15331 / P1</strain>
    </source>
</reference>
<name>A0A157SYT3_SACSO</name>
<keyword evidence="2 6" id="KW-0699">rRNA-binding</keyword>
<dbReference type="Pfam" id="PF03946">
    <property type="entry name" value="Ribosomal_L11_N"/>
    <property type="match status" value="1"/>
</dbReference>
<dbReference type="FunFam" id="1.10.10.250:FF:000006">
    <property type="entry name" value="50S ribosomal protein L11"/>
    <property type="match status" value="1"/>
</dbReference>
<dbReference type="CDD" id="cd00349">
    <property type="entry name" value="Ribosomal_L11"/>
    <property type="match status" value="1"/>
</dbReference>
<dbReference type="GO" id="GO:0015934">
    <property type="term" value="C:large ribosomal subunit"/>
    <property type="evidence" value="ECO:0007669"/>
    <property type="project" value="TreeGrafter"/>
</dbReference>
<dbReference type="SUPFAM" id="SSF54747">
    <property type="entry name" value="Ribosomal L11/L12e N-terminal domain"/>
    <property type="match status" value="1"/>
</dbReference>